<dbReference type="InterPro" id="IPR025833">
    <property type="entry name" value="GDYXXLXY"/>
</dbReference>
<keyword evidence="2" id="KW-1185">Reference proteome</keyword>
<comment type="caution">
    <text evidence="1">The sequence shown here is derived from an EMBL/GenBank/DDBJ whole genome shotgun (WGS) entry which is preliminary data.</text>
</comment>
<protein>
    <submittedName>
        <fullName evidence="1">Putative membrane-anchored protein</fullName>
    </submittedName>
</protein>
<dbReference type="Proteomes" id="UP000292423">
    <property type="component" value="Unassembled WGS sequence"/>
</dbReference>
<evidence type="ECO:0000313" key="1">
    <source>
        <dbReference type="EMBL" id="RZU48193.1"/>
    </source>
</evidence>
<dbReference type="AlphaFoldDB" id="A0A4Q7ZDM7"/>
<dbReference type="OrthoDB" id="4868247at2"/>
<evidence type="ECO:0000313" key="2">
    <source>
        <dbReference type="Proteomes" id="UP000292423"/>
    </source>
</evidence>
<accession>A0A4Q7ZDM7</accession>
<organism evidence="1 2">
    <name type="scientific">Fluviicoccus keumensis</name>
    <dbReference type="NCBI Taxonomy" id="1435465"/>
    <lineage>
        <taxon>Bacteria</taxon>
        <taxon>Pseudomonadati</taxon>
        <taxon>Pseudomonadota</taxon>
        <taxon>Gammaproteobacteria</taxon>
        <taxon>Moraxellales</taxon>
        <taxon>Moraxellaceae</taxon>
        <taxon>Fluviicoccus</taxon>
    </lineage>
</organism>
<name>A0A4Q7ZDM7_9GAMM</name>
<gene>
    <name evidence="1" type="ORF">EV700_0094</name>
</gene>
<sequence>MRRGLMAVFGILILLLVNQAVLDKERQLRDGAWVLLPLAPVDPRSLMQGDYMRLRYALERELMQTRSGAQRDTDDGFLLVQLDEHAVATLKQVERTRPDTLRPGELALQYRVRRGQLKLASNAYFFPEGQAAVFQPARYGEFRVNEAGGLLLTGLYDAGYRRLGTR</sequence>
<dbReference type="RefSeq" id="WP_130410399.1">
    <property type="nucleotide sequence ID" value="NZ_SHKX01000002.1"/>
</dbReference>
<dbReference type="EMBL" id="SHKX01000002">
    <property type="protein sequence ID" value="RZU48193.1"/>
    <property type="molecule type" value="Genomic_DNA"/>
</dbReference>
<reference evidence="1 2" key="1">
    <citation type="submission" date="2019-02" db="EMBL/GenBank/DDBJ databases">
        <title>Genomic Encyclopedia of Type Strains, Phase IV (KMG-IV): sequencing the most valuable type-strain genomes for metagenomic binning, comparative biology and taxonomic classification.</title>
        <authorList>
            <person name="Goeker M."/>
        </authorList>
    </citation>
    <scope>NUCLEOTIDE SEQUENCE [LARGE SCALE GENOMIC DNA]</scope>
    <source>
        <strain evidence="1 2">DSM 105135</strain>
    </source>
</reference>
<dbReference type="Pfam" id="PF14345">
    <property type="entry name" value="GDYXXLXY"/>
    <property type="match status" value="1"/>
</dbReference>
<proteinExistence type="predicted"/>